<evidence type="ECO:0000256" key="1">
    <source>
        <dbReference type="ARBA" id="ARBA00023125"/>
    </source>
</evidence>
<accession>A0ABR8KXV5</accession>
<dbReference type="NCBIfam" id="TIGR00621">
    <property type="entry name" value="ssb"/>
    <property type="match status" value="1"/>
</dbReference>
<feature type="compositionally biased region" description="Polar residues" evidence="4">
    <location>
        <begin position="219"/>
        <end position="231"/>
    </location>
</feature>
<proteinExistence type="predicted"/>
<dbReference type="InterPro" id="IPR000424">
    <property type="entry name" value="Primosome_PriB/ssb"/>
</dbReference>
<keyword evidence="1 2" id="KW-0238">DNA-binding</keyword>
<evidence type="ECO:0000313" key="5">
    <source>
        <dbReference type="EMBL" id="MBD3142060.1"/>
    </source>
</evidence>
<organism evidence="5 6">
    <name type="scientific">Microbispora bryophytorum subsp. camponoti</name>
    <dbReference type="NCBI Taxonomy" id="1677852"/>
    <lineage>
        <taxon>Bacteria</taxon>
        <taxon>Bacillati</taxon>
        <taxon>Actinomycetota</taxon>
        <taxon>Actinomycetes</taxon>
        <taxon>Streptosporangiales</taxon>
        <taxon>Streptosporangiaceae</taxon>
        <taxon>Microbispora</taxon>
    </lineage>
</organism>
<reference evidence="5 6" key="1">
    <citation type="submission" date="2020-09" db="EMBL/GenBank/DDBJ databases">
        <title>Actinomycete isolated from the Camponotus japonicus Mayr.</title>
        <authorList>
            <person name="Gong X."/>
        </authorList>
    </citation>
    <scope>NUCLEOTIDE SEQUENCE [LARGE SCALE GENOMIC DNA]</scope>
    <source>
        <strain evidence="5 6">2C-HV3</strain>
    </source>
</reference>
<dbReference type="Pfam" id="PF00436">
    <property type="entry name" value="SSB"/>
    <property type="match status" value="1"/>
</dbReference>
<protein>
    <recommendedName>
        <fullName evidence="3">Single-stranded DNA-binding protein</fullName>
    </recommendedName>
</protein>
<dbReference type="InterPro" id="IPR011344">
    <property type="entry name" value="ssDNA-bd"/>
</dbReference>
<evidence type="ECO:0000313" key="6">
    <source>
        <dbReference type="Proteomes" id="UP000653231"/>
    </source>
</evidence>
<gene>
    <name evidence="5" type="ORF">IEQ31_02505</name>
</gene>
<feature type="compositionally biased region" description="Gly residues" evidence="4">
    <location>
        <begin position="250"/>
        <end position="263"/>
    </location>
</feature>
<sequence>MNDIYVTLSGNVTDDPRQYRFRDGSRVTSMRMAVNRRVLDQQTNTWQTRDTTYYTVRCYRGLADNVQQSIRKGHPVVVYGKLRIKQFERDGEQRFWAEIEAGSVGHDLKWGIATFEKPIRAYSAGAPSDDERHAMEDATREWELTGPTGPGAATVVGGGVGGGDGGGVGGGDDEAFDALVGERGANDAALPALPALGARARARAGDRPADGAWQGDDTPWTSGTERTGTTNAGREDAGAEEGTTESTTGGVTGGAADGAGGVTDGARGVMDGADGVMDGATDPERGLRESGEAAWLPPALAA</sequence>
<dbReference type="RefSeq" id="WP_191049879.1">
    <property type="nucleotide sequence ID" value="NZ_JACXRZ010000002.1"/>
</dbReference>
<dbReference type="Gene3D" id="2.40.50.140">
    <property type="entry name" value="Nucleic acid-binding proteins"/>
    <property type="match status" value="1"/>
</dbReference>
<evidence type="ECO:0000256" key="2">
    <source>
        <dbReference type="PROSITE-ProRule" id="PRU00252"/>
    </source>
</evidence>
<dbReference type="CDD" id="cd04496">
    <property type="entry name" value="SSB_OBF"/>
    <property type="match status" value="1"/>
</dbReference>
<name>A0ABR8KXV5_9ACTN</name>
<dbReference type="Proteomes" id="UP000653231">
    <property type="component" value="Unassembled WGS sequence"/>
</dbReference>
<feature type="compositionally biased region" description="Low complexity" evidence="4">
    <location>
        <begin position="264"/>
        <end position="280"/>
    </location>
</feature>
<dbReference type="PROSITE" id="PS50935">
    <property type="entry name" value="SSB"/>
    <property type="match status" value="1"/>
</dbReference>
<evidence type="ECO:0000256" key="3">
    <source>
        <dbReference type="RuleBase" id="RU000524"/>
    </source>
</evidence>
<evidence type="ECO:0000256" key="4">
    <source>
        <dbReference type="SAM" id="MobiDB-lite"/>
    </source>
</evidence>
<feature type="region of interest" description="Disordered" evidence="4">
    <location>
        <begin position="203"/>
        <end position="302"/>
    </location>
</feature>
<dbReference type="GO" id="GO:0003677">
    <property type="term" value="F:DNA binding"/>
    <property type="evidence" value="ECO:0007669"/>
    <property type="project" value="UniProtKB-KW"/>
</dbReference>
<feature type="compositionally biased region" description="Basic and acidic residues" evidence="4">
    <location>
        <begin position="282"/>
        <end position="291"/>
    </location>
</feature>
<dbReference type="SUPFAM" id="SSF50249">
    <property type="entry name" value="Nucleic acid-binding proteins"/>
    <property type="match status" value="1"/>
</dbReference>
<comment type="caution">
    <text evidence="5">The sequence shown here is derived from an EMBL/GenBank/DDBJ whole genome shotgun (WGS) entry which is preliminary data.</text>
</comment>
<keyword evidence="6" id="KW-1185">Reference proteome</keyword>
<dbReference type="InterPro" id="IPR012340">
    <property type="entry name" value="NA-bd_OB-fold"/>
</dbReference>
<dbReference type="EMBL" id="JACXRZ010000002">
    <property type="protein sequence ID" value="MBD3142060.1"/>
    <property type="molecule type" value="Genomic_DNA"/>
</dbReference>